<dbReference type="FunFam" id="3.90.850.10:FF:000001">
    <property type="entry name" value="2-oxo-hepta-3-ene-1,7-dioic acid hydratase"/>
    <property type="match status" value="1"/>
</dbReference>
<dbReference type="SUPFAM" id="SSF56529">
    <property type="entry name" value="FAH"/>
    <property type="match status" value="1"/>
</dbReference>
<dbReference type="PANTHER" id="PTHR30143">
    <property type="entry name" value="ACID HYDRATASE"/>
    <property type="match status" value="1"/>
</dbReference>
<evidence type="ECO:0000313" key="2">
    <source>
        <dbReference type="Proteomes" id="UP000190675"/>
    </source>
</evidence>
<dbReference type="RefSeq" id="WP_079567920.1">
    <property type="nucleotide sequence ID" value="NZ_LT670818.1"/>
</dbReference>
<dbReference type="GO" id="GO:0018817">
    <property type="term" value="F:2-oxo-hept-3-ene-1,7-dioate hydratase activity"/>
    <property type="evidence" value="ECO:0007669"/>
    <property type="project" value="InterPro"/>
</dbReference>
<proteinExistence type="predicted"/>
<dbReference type="AlphaFoldDB" id="A0A1M5NEF9"/>
<dbReference type="NCBIfam" id="TIGR02312">
    <property type="entry name" value="HpaH"/>
    <property type="match status" value="1"/>
</dbReference>
<gene>
    <name evidence="1" type="ORF">SAMN05444169_4610</name>
</gene>
<dbReference type="EMBL" id="LT670818">
    <property type="protein sequence ID" value="SHG87996.1"/>
    <property type="molecule type" value="Genomic_DNA"/>
</dbReference>
<dbReference type="InterPro" id="IPR036663">
    <property type="entry name" value="Fumarylacetoacetase_C_sf"/>
</dbReference>
<reference evidence="1 2" key="1">
    <citation type="submission" date="2016-11" db="EMBL/GenBank/DDBJ databases">
        <authorList>
            <person name="Jaros S."/>
            <person name="Januszkiewicz K."/>
            <person name="Wedrychowicz H."/>
        </authorList>
    </citation>
    <scope>NUCLEOTIDE SEQUENCE [LARGE SCALE GENOMIC DNA]</scope>
    <source>
        <strain evidence="1 2">GAS242</strain>
    </source>
</reference>
<dbReference type="GO" id="GO:0005737">
    <property type="term" value="C:cytoplasm"/>
    <property type="evidence" value="ECO:0007669"/>
    <property type="project" value="TreeGrafter"/>
</dbReference>
<dbReference type="GO" id="GO:0008684">
    <property type="term" value="F:2-oxopent-4-enoate hydratase activity"/>
    <property type="evidence" value="ECO:0007669"/>
    <property type="project" value="TreeGrafter"/>
</dbReference>
<accession>A0A1M5NEF9</accession>
<organism evidence="1 2">
    <name type="scientific">Bradyrhizobium erythrophlei</name>
    <dbReference type="NCBI Taxonomy" id="1437360"/>
    <lineage>
        <taxon>Bacteria</taxon>
        <taxon>Pseudomonadati</taxon>
        <taxon>Pseudomonadota</taxon>
        <taxon>Alphaproteobacteria</taxon>
        <taxon>Hyphomicrobiales</taxon>
        <taxon>Nitrobacteraceae</taxon>
        <taxon>Bradyrhizobium</taxon>
    </lineage>
</organism>
<name>A0A1M5NEF9_9BRAD</name>
<evidence type="ECO:0000313" key="1">
    <source>
        <dbReference type="EMBL" id="SHG87996.1"/>
    </source>
</evidence>
<dbReference type="InterPro" id="IPR012690">
    <property type="entry name" value="HpcG"/>
</dbReference>
<dbReference type="OrthoDB" id="9792137at2"/>
<dbReference type="InterPro" id="IPR050772">
    <property type="entry name" value="Hydratase-Decarb/MhpD_sf"/>
</dbReference>
<protein>
    <submittedName>
        <fullName evidence="1">2-oxohept-3-enedioate hydratase</fullName>
    </submittedName>
</protein>
<dbReference type="Gene3D" id="3.90.850.10">
    <property type="entry name" value="Fumarylacetoacetase-like, C-terminal domain"/>
    <property type="match status" value="1"/>
</dbReference>
<sequence>MALTKDDIRVAAERLHQAEKTRTQIRQLSLEFPAITIEDAYAIQQAWIEIKVAEGRVVKGHKIGLTSKAMQSALLIDEPDSGVLLDDMFFADGGLVPSNRFIGTRVEAELAFIMKTRLAGPGCTLFDVLNATDFVVPALEILDTRIERVDPVTKATRKIFDTIADNAANAGIVLGGRPLRPLDADLRWIGALCYRNGQLEETGLAAGVLNHPATSVAWLANKIARLGLALEPGQVVLAGSFIRPIETRKGDTIQADYGPYGSVSCYFA</sequence>
<dbReference type="PANTHER" id="PTHR30143:SF0">
    <property type="entry name" value="2-KETO-4-PENTENOATE HYDRATASE"/>
    <property type="match status" value="1"/>
</dbReference>
<dbReference type="Proteomes" id="UP000190675">
    <property type="component" value="Chromosome I"/>
</dbReference>